<dbReference type="InterPro" id="IPR036034">
    <property type="entry name" value="PDZ_sf"/>
</dbReference>
<dbReference type="GO" id="GO:0030160">
    <property type="term" value="F:synaptic receptor adaptor activity"/>
    <property type="evidence" value="ECO:0007669"/>
    <property type="project" value="TreeGrafter"/>
</dbReference>
<dbReference type="GO" id="GO:0014069">
    <property type="term" value="C:postsynaptic density"/>
    <property type="evidence" value="ECO:0007669"/>
    <property type="project" value="TreeGrafter"/>
</dbReference>
<dbReference type="Pfam" id="PF07653">
    <property type="entry name" value="SH3_2"/>
    <property type="match status" value="1"/>
</dbReference>
<keyword evidence="7" id="KW-1185">Reference proteome</keyword>
<dbReference type="SUPFAM" id="SSF50044">
    <property type="entry name" value="SH3-domain"/>
    <property type="match status" value="1"/>
</dbReference>
<dbReference type="PANTHER" id="PTHR24135">
    <property type="entry name" value="SH3 AND MULTIPLE ANKYRIN REPEAT DOMAINS PROTEIN"/>
    <property type="match status" value="1"/>
</dbReference>
<dbReference type="GO" id="GO:0045211">
    <property type="term" value="C:postsynaptic membrane"/>
    <property type="evidence" value="ECO:0007669"/>
    <property type="project" value="TreeGrafter"/>
</dbReference>
<dbReference type="PANTHER" id="PTHR24135:SF17">
    <property type="entry name" value="SH3 AND MULTIPLE ANKYRIN REPEAT DOMAINS PROTEIN 2"/>
    <property type="match status" value="1"/>
</dbReference>
<dbReference type="Proteomes" id="UP000593571">
    <property type="component" value="Unassembled WGS sequence"/>
</dbReference>
<evidence type="ECO:0000313" key="6">
    <source>
        <dbReference type="EMBL" id="KAF6467732.1"/>
    </source>
</evidence>
<dbReference type="Gene3D" id="2.30.30.40">
    <property type="entry name" value="SH3 Domains"/>
    <property type="match status" value="1"/>
</dbReference>
<dbReference type="SMART" id="SM00326">
    <property type="entry name" value="SH3"/>
    <property type="match status" value="1"/>
</dbReference>
<feature type="region of interest" description="Disordered" evidence="3">
    <location>
        <begin position="1"/>
        <end position="53"/>
    </location>
</feature>
<reference evidence="6 7" key="1">
    <citation type="journal article" date="2020" name="Nature">
        <title>Six reference-quality genomes reveal evolution of bat adaptations.</title>
        <authorList>
            <person name="Jebb D."/>
            <person name="Huang Z."/>
            <person name="Pippel M."/>
            <person name="Hughes G.M."/>
            <person name="Lavrichenko K."/>
            <person name="Devanna P."/>
            <person name="Winkler S."/>
            <person name="Jermiin L.S."/>
            <person name="Skirmuntt E.C."/>
            <person name="Katzourakis A."/>
            <person name="Burkitt-Gray L."/>
            <person name="Ray D.A."/>
            <person name="Sullivan K.A.M."/>
            <person name="Roscito J.G."/>
            <person name="Kirilenko B.M."/>
            <person name="Davalos L.M."/>
            <person name="Corthals A.P."/>
            <person name="Power M.L."/>
            <person name="Jones G."/>
            <person name="Ransome R.D."/>
            <person name="Dechmann D.K.N."/>
            <person name="Locatelli A.G."/>
            <person name="Puechmaille S.J."/>
            <person name="Fedrigo O."/>
            <person name="Jarvis E.D."/>
            <person name="Hiller M."/>
            <person name="Vernes S.C."/>
            <person name="Myers E.W."/>
            <person name="Teeling E.C."/>
        </authorList>
    </citation>
    <scope>NUCLEOTIDE SEQUENCE [LARGE SCALE GENOMIC DNA]</scope>
    <source>
        <strain evidence="6">MRouAeg1</strain>
        <tissue evidence="6">Muscle</tissue>
    </source>
</reference>
<dbReference type="PROSITE" id="PS50106">
    <property type="entry name" value="PDZ"/>
    <property type="match status" value="1"/>
</dbReference>
<dbReference type="Gene3D" id="2.30.42.10">
    <property type="match status" value="1"/>
</dbReference>
<evidence type="ECO:0000259" key="5">
    <source>
        <dbReference type="PROSITE" id="PS50106"/>
    </source>
</evidence>
<dbReference type="InterPro" id="IPR001478">
    <property type="entry name" value="PDZ"/>
</dbReference>
<organism evidence="6 7">
    <name type="scientific">Rousettus aegyptiacus</name>
    <name type="common">Egyptian fruit bat</name>
    <name type="synonym">Pteropus aegyptiacus</name>
    <dbReference type="NCBI Taxonomy" id="9407"/>
    <lineage>
        <taxon>Eukaryota</taxon>
        <taxon>Metazoa</taxon>
        <taxon>Chordata</taxon>
        <taxon>Craniata</taxon>
        <taxon>Vertebrata</taxon>
        <taxon>Euteleostomi</taxon>
        <taxon>Mammalia</taxon>
        <taxon>Eutheria</taxon>
        <taxon>Laurasiatheria</taxon>
        <taxon>Chiroptera</taxon>
        <taxon>Yinpterochiroptera</taxon>
        <taxon>Pteropodoidea</taxon>
        <taxon>Pteropodidae</taxon>
        <taxon>Rousettinae</taxon>
        <taxon>Rousettus</taxon>
    </lineage>
</organism>
<proteinExistence type="predicted"/>
<dbReference type="GO" id="GO:0043197">
    <property type="term" value="C:dendritic spine"/>
    <property type="evidence" value="ECO:0007669"/>
    <property type="project" value="TreeGrafter"/>
</dbReference>
<keyword evidence="1 2" id="KW-0728">SH3 domain</keyword>
<dbReference type="SUPFAM" id="SSF50156">
    <property type="entry name" value="PDZ domain-like"/>
    <property type="match status" value="1"/>
</dbReference>
<dbReference type="InterPro" id="IPR036028">
    <property type="entry name" value="SH3-like_dom_sf"/>
</dbReference>
<evidence type="ECO:0000256" key="2">
    <source>
        <dbReference type="PROSITE-ProRule" id="PRU00192"/>
    </source>
</evidence>
<evidence type="ECO:0000256" key="3">
    <source>
        <dbReference type="SAM" id="MobiDB-lite"/>
    </source>
</evidence>
<dbReference type="AlphaFoldDB" id="A0A7J8H7K3"/>
<gene>
    <name evidence="6" type="ORF">HJG63_017542</name>
</gene>
<comment type="caution">
    <text evidence="6">The sequence shown here is derived from an EMBL/GenBank/DDBJ whole genome shotgun (WGS) entry which is preliminary data.</text>
</comment>
<evidence type="ECO:0000313" key="7">
    <source>
        <dbReference type="Proteomes" id="UP000593571"/>
    </source>
</evidence>
<dbReference type="FunFam" id="2.30.30.40:FF:000025">
    <property type="entry name" value="SH3 and multiple ankyrin repeat domains protein 2"/>
    <property type="match status" value="1"/>
</dbReference>
<dbReference type="InterPro" id="IPR001452">
    <property type="entry name" value="SH3_domain"/>
</dbReference>
<dbReference type="PROSITE" id="PS50002">
    <property type="entry name" value="SH3"/>
    <property type="match status" value="1"/>
</dbReference>
<evidence type="ECO:0000259" key="4">
    <source>
        <dbReference type="PROSITE" id="PS50002"/>
    </source>
</evidence>
<feature type="domain" description="PDZ" evidence="5">
    <location>
        <begin position="165"/>
        <end position="232"/>
    </location>
</feature>
<protein>
    <submittedName>
        <fullName evidence="6">SH3 and multiple ankyrin repeat domains 2</fullName>
    </submittedName>
</protein>
<evidence type="ECO:0000256" key="1">
    <source>
        <dbReference type="ARBA" id="ARBA00022443"/>
    </source>
</evidence>
<dbReference type="EMBL" id="JACASE010000005">
    <property type="protein sequence ID" value="KAF6467732.1"/>
    <property type="molecule type" value="Genomic_DNA"/>
</dbReference>
<name>A0A7J8H7K3_ROUAE</name>
<dbReference type="InterPro" id="IPR051569">
    <property type="entry name" value="SHANK"/>
</dbReference>
<accession>A0A7J8H7K3</accession>
<sequence>MTRGACRDRSKRVPGGDHRGQLRAGGVHQEPQGDGRRPTFPPGASKDALSAFERPGPKRKLYSAVPGRLFVVVKPYQPQVDGEIPLHRGDRVKVLSIGEGGFWEGSARGHIGWFPAECVEEVQCKPRDSQADARTDRSKKLFRHYTVGSYDSFDASSDCIIEEKTVVLQKDDNEGFGFVLRGAKADTPIEEFTPTPAFPALQYLESVDEGGVAWQAGLRTGDFLIEAEQVRGQGSAGREGRSPRPSGSRRKPLRAGADRARGSPARRLLFLG</sequence>
<dbReference type="GO" id="GO:0035255">
    <property type="term" value="F:ionotropic glutamate receptor binding"/>
    <property type="evidence" value="ECO:0007669"/>
    <property type="project" value="TreeGrafter"/>
</dbReference>
<feature type="domain" description="SH3" evidence="4">
    <location>
        <begin position="65"/>
        <end position="124"/>
    </location>
</feature>
<feature type="region of interest" description="Disordered" evidence="3">
    <location>
        <begin position="230"/>
        <end position="272"/>
    </location>
</feature>